<gene>
    <name evidence="2" type="ORF">ANSO36C_01590</name>
</gene>
<sequence length="82" mass="9172">MSTPIFAVKPDDSLWMVQQIMEQRLIRRLAVTGNQGELLGIVKKIAELCGGQFSISSIYQQETTVHITLPIKPYITTLAKVI</sequence>
<dbReference type="Pfam" id="PF00571">
    <property type="entry name" value="CBS"/>
    <property type="match status" value="1"/>
</dbReference>
<evidence type="ECO:0000313" key="3">
    <source>
        <dbReference type="Proteomes" id="UP001055453"/>
    </source>
</evidence>
<organism evidence="2 3">
    <name type="scientific">Nostoc cf. commune SO-36</name>
    <dbReference type="NCBI Taxonomy" id="449208"/>
    <lineage>
        <taxon>Bacteria</taxon>
        <taxon>Bacillati</taxon>
        <taxon>Cyanobacteriota</taxon>
        <taxon>Cyanophyceae</taxon>
        <taxon>Nostocales</taxon>
        <taxon>Nostocaceae</taxon>
        <taxon>Nostoc</taxon>
    </lineage>
</organism>
<proteinExistence type="predicted"/>
<protein>
    <recommendedName>
        <fullName evidence="1">CBS domain-containing protein</fullName>
    </recommendedName>
</protein>
<name>A0ABM7YUQ9_NOSCO</name>
<dbReference type="InterPro" id="IPR000644">
    <property type="entry name" value="CBS_dom"/>
</dbReference>
<keyword evidence="3" id="KW-1185">Reference proteome</keyword>
<dbReference type="SUPFAM" id="SSF55874">
    <property type="entry name" value="ATPase domain of HSP90 chaperone/DNA topoisomerase II/histidine kinase"/>
    <property type="match status" value="1"/>
</dbReference>
<accession>A0ABM7YUQ9</accession>
<dbReference type="InterPro" id="IPR046342">
    <property type="entry name" value="CBS_dom_sf"/>
</dbReference>
<evidence type="ECO:0000259" key="1">
    <source>
        <dbReference type="Pfam" id="PF00571"/>
    </source>
</evidence>
<dbReference type="SUPFAM" id="SSF54631">
    <property type="entry name" value="CBS-domain pair"/>
    <property type="match status" value="1"/>
</dbReference>
<feature type="domain" description="CBS" evidence="1">
    <location>
        <begin position="1"/>
        <end position="42"/>
    </location>
</feature>
<evidence type="ECO:0000313" key="2">
    <source>
        <dbReference type="EMBL" id="BDI14357.1"/>
    </source>
</evidence>
<dbReference type="InterPro" id="IPR036890">
    <property type="entry name" value="HATPase_C_sf"/>
</dbReference>
<dbReference type="Gene3D" id="3.10.580.10">
    <property type="entry name" value="CBS-domain"/>
    <property type="match status" value="1"/>
</dbReference>
<dbReference type="EMBL" id="AP025732">
    <property type="protein sequence ID" value="BDI14357.1"/>
    <property type="molecule type" value="Genomic_DNA"/>
</dbReference>
<reference evidence="2" key="1">
    <citation type="submission" date="2022-04" db="EMBL/GenBank/DDBJ databases">
        <title>Complete genome sequence of a cyanobacterium, Nostoc sp. SO-36, isolated in Antarctica.</title>
        <authorList>
            <person name="Kanesaki Y."/>
            <person name="Effendi D."/>
            <person name="Sakamoto T."/>
            <person name="Ohtani S."/>
            <person name="Awai K."/>
        </authorList>
    </citation>
    <scope>NUCLEOTIDE SEQUENCE</scope>
    <source>
        <strain evidence="2">SO-36</strain>
    </source>
</reference>
<dbReference type="Proteomes" id="UP001055453">
    <property type="component" value="Chromosome"/>
</dbReference>